<accession>A0A484KBW6</accession>
<sequence>MAVAATNKSAVLTAVLLLALALSGAGAGAPSPSATVEFSNEYYNPLDFDCYKGGAADGVAPGKSFSFEIHNLKYKNENAYICNIYDDTVATLQSRGYDRATSVRGDSSVVRGPMAAAFGQQ</sequence>
<keyword evidence="1" id="KW-0732">Signal</keyword>
<protein>
    <recommendedName>
        <fullName evidence="4">Phytocyanin domain-containing protein</fullName>
    </recommendedName>
</protein>
<evidence type="ECO:0000256" key="1">
    <source>
        <dbReference type="SAM" id="SignalP"/>
    </source>
</evidence>
<feature type="chain" id="PRO_5019828676" description="Phytocyanin domain-containing protein" evidence="1">
    <location>
        <begin position="29"/>
        <end position="121"/>
    </location>
</feature>
<dbReference type="EMBL" id="OOIL02000283">
    <property type="protein sequence ID" value="VFQ63273.1"/>
    <property type="molecule type" value="Genomic_DNA"/>
</dbReference>
<proteinExistence type="predicted"/>
<dbReference type="Proteomes" id="UP000595140">
    <property type="component" value="Unassembled WGS sequence"/>
</dbReference>
<keyword evidence="3" id="KW-1185">Reference proteome</keyword>
<gene>
    <name evidence="2" type="ORF">CCAM_LOCUS5049</name>
</gene>
<evidence type="ECO:0008006" key="4">
    <source>
        <dbReference type="Google" id="ProtNLM"/>
    </source>
</evidence>
<reference evidence="2 3" key="1">
    <citation type="submission" date="2018-04" db="EMBL/GenBank/DDBJ databases">
        <authorList>
            <person name="Vogel A."/>
        </authorList>
    </citation>
    <scope>NUCLEOTIDE SEQUENCE [LARGE SCALE GENOMIC DNA]</scope>
</reference>
<feature type="signal peptide" evidence="1">
    <location>
        <begin position="1"/>
        <end position="28"/>
    </location>
</feature>
<evidence type="ECO:0000313" key="3">
    <source>
        <dbReference type="Proteomes" id="UP000595140"/>
    </source>
</evidence>
<evidence type="ECO:0000313" key="2">
    <source>
        <dbReference type="EMBL" id="VFQ63273.1"/>
    </source>
</evidence>
<organism evidence="2 3">
    <name type="scientific">Cuscuta campestris</name>
    <dbReference type="NCBI Taxonomy" id="132261"/>
    <lineage>
        <taxon>Eukaryota</taxon>
        <taxon>Viridiplantae</taxon>
        <taxon>Streptophyta</taxon>
        <taxon>Embryophyta</taxon>
        <taxon>Tracheophyta</taxon>
        <taxon>Spermatophyta</taxon>
        <taxon>Magnoliopsida</taxon>
        <taxon>eudicotyledons</taxon>
        <taxon>Gunneridae</taxon>
        <taxon>Pentapetalae</taxon>
        <taxon>asterids</taxon>
        <taxon>lamiids</taxon>
        <taxon>Solanales</taxon>
        <taxon>Convolvulaceae</taxon>
        <taxon>Cuscuteae</taxon>
        <taxon>Cuscuta</taxon>
        <taxon>Cuscuta subgen. Grammica</taxon>
        <taxon>Cuscuta sect. Cleistogrammica</taxon>
    </lineage>
</organism>
<dbReference type="AlphaFoldDB" id="A0A484KBW6"/>
<name>A0A484KBW6_9ASTE</name>